<evidence type="ECO:0000313" key="1">
    <source>
        <dbReference type="EMBL" id="MPN10172.1"/>
    </source>
</evidence>
<comment type="caution">
    <text evidence="1">The sequence shown here is derived from an EMBL/GenBank/DDBJ whole genome shotgun (WGS) entry which is preliminary data.</text>
</comment>
<dbReference type="EMBL" id="VSSQ01056322">
    <property type="protein sequence ID" value="MPN10172.1"/>
    <property type="molecule type" value="Genomic_DNA"/>
</dbReference>
<dbReference type="AlphaFoldDB" id="A0A645F9E2"/>
<sequence length="176" mass="19867">MQLFPSFHPLFDFPLHPLYLFDGNKKRTAEAFLLRPNGLKAERVRSTLQLVVLIGVGQFQIGETLLTQCLIDDHAGCVRKVQGTHMLIIHRNAQAFFSVFLHESFRQSGRLFAEDEEDILILREVGLAVDAVGELCDQIQLAVAQIVEECRQICMMDDVDIMPIIESGTFQLLIIG</sequence>
<proteinExistence type="predicted"/>
<accession>A0A645F9E2</accession>
<gene>
    <name evidence="1" type="ORF">SDC9_157467</name>
</gene>
<reference evidence="1" key="1">
    <citation type="submission" date="2019-08" db="EMBL/GenBank/DDBJ databases">
        <authorList>
            <person name="Kucharzyk K."/>
            <person name="Murdoch R.W."/>
            <person name="Higgins S."/>
            <person name="Loffler F."/>
        </authorList>
    </citation>
    <scope>NUCLEOTIDE SEQUENCE</scope>
</reference>
<name>A0A645F9E2_9ZZZZ</name>
<protein>
    <submittedName>
        <fullName evidence="1">Uncharacterized protein</fullName>
    </submittedName>
</protein>
<organism evidence="1">
    <name type="scientific">bioreactor metagenome</name>
    <dbReference type="NCBI Taxonomy" id="1076179"/>
    <lineage>
        <taxon>unclassified sequences</taxon>
        <taxon>metagenomes</taxon>
        <taxon>ecological metagenomes</taxon>
    </lineage>
</organism>